<keyword evidence="3" id="KW-1185">Reference proteome</keyword>
<sequence length="131" mass="14189">MTIAAAFALGGSSAAIAGATGAFVDSTRTFTFTGAKNGIWTLSCPFKSGHYAKPKAEKDGQKFSCLYETDDNPETQIRLEGSDNDVVLECTKTTRPTYSCDPKGKRFTLEKEVDLQKKEEYLKVTIETGSG</sequence>
<feature type="chain" id="PRO_5003708153" evidence="1">
    <location>
        <begin position="18"/>
        <end position="131"/>
    </location>
</feature>
<gene>
    <name evidence="2" type="ordered locus">MHLP_01840</name>
</gene>
<protein>
    <submittedName>
        <fullName evidence="2">Uncharacterized protein</fullName>
    </submittedName>
</protein>
<keyword evidence="1" id="KW-0732">Signal</keyword>
<dbReference type="STRING" id="1212765.MHLP_01840"/>
<reference evidence="2 3" key="1">
    <citation type="journal article" date="2012" name="J. Bacteriol.">
        <title>Genome Sequence of "Candidatus Mycoplasma haemolamae" Strain Purdue, a Red Blood Cell Pathogen of Alpacas (Vicugna pacos) and Llamas (Lama glama).</title>
        <authorList>
            <person name="Guimaraes A.M."/>
            <person name="Toth B."/>
            <person name="Santos A.P."/>
            <person name="do Nascimento N.C."/>
            <person name="Kritchevsky J.E."/>
            <person name="Messick J.B."/>
        </authorList>
    </citation>
    <scope>NUCLEOTIDE SEQUENCE [LARGE SCALE GENOMIC DNA]</scope>
    <source>
        <strain evidence="2 3">Purdue</strain>
    </source>
</reference>
<organism evidence="2 3">
    <name type="scientific">Mycoplasma haematolamae (strain Purdue)</name>
    <dbReference type="NCBI Taxonomy" id="1212765"/>
    <lineage>
        <taxon>Bacteria</taxon>
        <taxon>Bacillati</taxon>
        <taxon>Mycoplasmatota</taxon>
        <taxon>Mollicutes</taxon>
        <taxon>Mycoplasmataceae</taxon>
        <taxon>Mycoplasma</taxon>
    </lineage>
</organism>
<dbReference type="HOGENOM" id="CLU_154532_0_0_14"/>
<dbReference type="Proteomes" id="UP000006502">
    <property type="component" value="Chromosome"/>
</dbReference>
<dbReference type="EMBL" id="CP003731">
    <property type="protein sequence ID" value="AFO51948.1"/>
    <property type="molecule type" value="Genomic_DNA"/>
</dbReference>
<feature type="signal peptide" evidence="1">
    <location>
        <begin position="1"/>
        <end position="17"/>
    </location>
</feature>
<dbReference type="KEGG" id="mhl:MHLP_01840"/>
<proteinExistence type="predicted"/>
<accession>I7BJE3</accession>
<evidence type="ECO:0000256" key="1">
    <source>
        <dbReference type="SAM" id="SignalP"/>
    </source>
</evidence>
<evidence type="ECO:0000313" key="3">
    <source>
        <dbReference type="Proteomes" id="UP000006502"/>
    </source>
</evidence>
<dbReference type="PATRIC" id="fig|1212765.3.peg.414"/>
<evidence type="ECO:0000313" key="2">
    <source>
        <dbReference type="EMBL" id="AFO51948.1"/>
    </source>
</evidence>
<name>I7BJE3_MYCHA</name>
<reference evidence="3" key="2">
    <citation type="submission" date="2012-07" db="EMBL/GenBank/DDBJ databases">
        <title>Complete genome sequence of 'Candidatus Mycoplasma haemolamae'.</title>
        <authorList>
            <person name="Guimaraes A.M.S."/>
            <person name="Toth B."/>
            <person name="Santos A.P."/>
            <person name="Nascimento N.C."/>
            <person name="Sojka J.E."/>
            <person name="Messick J.B."/>
        </authorList>
    </citation>
    <scope>NUCLEOTIDE SEQUENCE [LARGE SCALE GENOMIC DNA]</scope>
    <source>
        <strain evidence="3">Purdue</strain>
    </source>
</reference>
<dbReference type="AlphaFoldDB" id="I7BJE3"/>